<dbReference type="OrthoDB" id="856045at2"/>
<evidence type="ECO:0000313" key="1">
    <source>
        <dbReference type="EMBL" id="TSJ36586.1"/>
    </source>
</evidence>
<keyword evidence="2" id="KW-1185">Reference proteome</keyword>
<proteinExistence type="predicted"/>
<dbReference type="AlphaFoldDB" id="A0A556M9Q7"/>
<evidence type="ECO:0008006" key="3">
    <source>
        <dbReference type="Google" id="ProtNLM"/>
    </source>
</evidence>
<reference evidence="1 2" key="1">
    <citation type="submission" date="2019-07" db="EMBL/GenBank/DDBJ databases">
        <authorList>
            <person name="Huq M.A."/>
        </authorList>
    </citation>
    <scope>NUCLEOTIDE SEQUENCE [LARGE SCALE GENOMIC DNA]</scope>
    <source>
        <strain evidence="1 2">MAH-19</strain>
    </source>
</reference>
<evidence type="ECO:0000313" key="2">
    <source>
        <dbReference type="Proteomes" id="UP000318733"/>
    </source>
</evidence>
<gene>
    <name evidence="1" type="ORF">FO440_22425</name>
</gene>
<comment type="caution">
    <text evidence="1">The sequence shown here is derived from an EMBL/GenBank/DDBJ whole genome shotgun (WGS) entry which is preliminary data.</text>
</comment>
<protein>
    <recommendedName>
        <fullName evidence="3">ATP-binding protein</fullName>
    </recommendedName>
</protein>
<sequence length="1140" mass="129194">MSIAQEIHIFKTHQQYLRSTNLERDWHDPEALNNYLVTPQSEQSLHKILAGLKPQSSLRAWRITGDYGSGKSSFALFAANVLDKRDLPGHIKVSNYGAEGARIIPLLITGYRGSLGQAILQSMVTYLTEKSKGESLLKEVEHILTETAKPDDSVVLKMTKRFHDFIIKSKTGFGISIFIDEAGKFLELAASKPEQEDIFLLQSLAEMAARSGKHPIIVVTILHQGLNAYSERLAKSQQREWEKVAGRFEEILWHHPLDQVVLLIGHALDVDSEAIPSNSGEFMTVLMHKALTLGWYGYTVSSDLLEELAKRLYPLHPTVIPILVKLFTTFGQNERSLYSFLLGQESFGLQDFVQRTEGMRLYRLHDLYDFARAAFGTKLAALSYHWKAVNDVIATFPYSNEEQLQLLKTIGLINLINSDALIASEALLSLANDSDMREVLDKLNRDNIIHFRGHAGGYCIWPHSSVNIEDCYAQAIAAVGPQTNDLKSLLKDRLSTRPIVARRHYIETGNLRYFGIDYIDASELESSLNRPFDSDGLILVPLCETEQQVQLAISIIEAAADNMPPSVIVVIPGQLRFLSEFLEEVRRWEWVERSVGDLRHDKYARDEVSRQLAISNLELQKQLQRIIGFNSLSADSALAWYHLGQKKEALIGNRAMMGFLADVFDELFPYAPRIHNELVNRRDISSAAASARLRLCERLFEYSDKPFLGMDPEKHPPEMSMYLSVFHAAGFHHEAGNGNWQIRLPDEAYDLDNCNVIPAMQRINELLNDQHNQRVEVPDIFEVLRSKPFGVRDGMIPVLLAVFIVMNEQAVALYEDGSFIPRITGSNYLRLIKAPETFQIQFYPITTLRTSLFSKLAQDLGFVNEVVDQVDLLDIIKPLYTFMGKLPEYVLNSNSLNSITQRVRNILRKTGDPVNLLFTDLPEACDIGDLKNASLQPEVIAEFSKKLKEAIDELRQSYPALLHRLLEDLMKEFELTGSFEKNRLALSKRATSVLPFITEIRLKSYCLRLADLNLNADQWAESLANLLCSMPANKWREKDIYKFEQELHHLTQQFIRVEATVYSKSKKDGEGISLRVALTRPDGQERGQVIHFSTSEAEVIDGLEKKISDLLEQYGQLGMAAASNALWKMLDDAQNKKNQN</sequence>
<dbReference type="RefSeq" id="WP_144250554.1">
    <property type="nucleotide sequence ID" value="NZ_VLPK01000006.1"/>
</dbReference>
<organism evidence="1 2">
    <name type="scientific">Mucilaginibacter corticis</name>
    <dbReference type="NCBI Taxonomy" id="2597670"/>
    <lineage>
        <taxon>Bacteria</taxon>
        <taxon>Pseudomonadati</taxon>
        <taxon>Bacteroidota</taxon>
        <taxon>Sphingobacteriia</taxon>
        <taxon>Sphingobacteriales</taxon>
        <taxon>Sphingobacteriaceae</taxon>
        <taxon>Mucilaginibacter</taxon>
    </lineage>
</organism>
<name>A0A556M9Q7_9SPHI</name>
<accession>A0A556M9Q7</accession>
<dbReference type="Proteomes" id="UP000318733">
    <property type="component" value="Unassembled WGS sequence"/>
</dbReference>
<dbReference type="EMBL" id="VLPK01000006">
    <property type="protein sequence ID" value="TSJ36586.1"/>
    <property type="molecule type" value="Genomic_DNA"/>
</dbReference>